<feature type="domain" description="RagB/SusD" evidence="6">
    <location>
        <begin position="330"/>
        <end position="482"/>
    </location>
</feature>
<evidence type="ECO:0000256" key="3">
    <source>
        <dbReference type="ARBA" id="ARBA00022729"/>
    </source>
</evidence>
<dbReference type="InterPro" id="IPR011990">
    <property type="entry name" value="TPR-like_helical_dom_sf"/>
</dbReference>
<dbReference type="Proteomes" id="UP000293347">
    <property type="component" value="Unassembled WGS sequence"/>
</dbReference>
<keyword evidence="4" id="KW-0472">Membrane</keyword>
<evidence type="ECO:0000313" key="8">
    <source>
        <dbReference type="EMBL" id="TCD01294.1"/>
    </source>
</evidence>
<feature type="domain" description="SusD-like N-terminal" evidence="7">
    <location>
        <begin position="84"/>
        <end position="233"/>
    </location>
</feature>
<protein>
    <submittedName>
        <fullName evidence="8">RagB/SusD family nutrient uptake outer membrane protein</fullName>
    </submittedName>
</protein>
<keyword evidence="9" id="KW-1185">Reference proteome</keyword>
<proteinExistence type="inferred from homology"/>
<dbReference type="AlphaFoldDB" id="A0A4R0NQD9"/>
<dbReference type="InterPro" id="IPR012944">
    <property type="entry name" value="SusD_RagB_dom"/>
</dbReference>
<reference evidence="8 9" key="1">
    <citation type="submission" date="2019-02" db="EMBL/GenBank/DDBJ databases">
        <title>Pedobacter sp. RP-1-14 sp. nov., isolated from Arctic soil.</title>
        <authorList>
            <person name="Dahal R.H."/>
        </authorList>
    </citation>
    <scope>NUCLEOTIDE SEQUENCE [LARGE SCALE GENOMIC DNA]</scope>
    <source>
        <strain evidence="8 9">RP-1-14</strain>
    </source>
</reference>
<organism evidence="8 9">
    <name type="scientific">Pedobacter psychroterrae</name>
    <dbReference type="NCBI Taxonomy" id="2530453"/>
    <lineage>
        <taxon>Bacteria</taxon>
        <taxon>Pseudomonadati</taxon>
        <taxon>Bacteroidota</taxon>
        <taxon>Sphingobacteriia</taxon>
        <taxon>Sphingobacteriales</taxon>
        <taxon>Sphingobacteriaceae</taxon>
        <taxon>Pedobacter</taxon>
    </lineage>
</organism>
<dbReference type="EMBL" id="SJSL01000002">
    <property type="protein sequence ID" value="TCD01294.1"/>
    <property type="molecule type" value="Genomic_DNA"/>
</dbReference>
<accession>A0A4R0NQD9</accession>
<dbReference type="OrthoDB" id="621570at2"/>
<dbReference type="InterPro" id="IPR033985">
    <property type="entry name" value="SusD-like_N"/>
</dbReference>
<comment type="subcellular location">
    <subcellularLocation>
        <location evidence="1">Cell outer membrane</location>
    </subcellularLocation>
</comment>
<name>A0A4R0NQD9_9SPHI</name>
<evidence type="ECO:0000313" key="9">
    <source>
        <dbReference type="Proteomes" id="UP000293347"/>
    </source>
</evidence>
<dbReference type="PROSITE" id="PS51257">
    <property type="entry name" value="PROKAR_LIPOPROTEIN"/>
    <property type="match status" value="1"/>
</dbReference>
<dbReference type="Pfam" id="PF07980">
    <property type="entry name" value="SusD_RagB"/>
    <property type="match status" value="1"/>
</dbReference>
<dbReference type="GO" id="GO:0009279">
    <property type="term" value="C:cell outer membrane"/>
    <property type="evidence" value="ECO:0007669"/>
    <property type="project" value="UniProtKB-SubCell"/>
</dbReference>
<evidence type="ECO:0000256" key="5">
    <source>
        <dbReference type="ARBA" id="ARBA00023237"/>
    </source>
</evidence>
<comment type="similarity">
    <text evidence="2">Belongs to the SusD family.</text>
</comment>
<sequence length="482" mass="53572">MKRSIYVKGMATLRTVVILIILFSITGCKKYLQIPAPSNSISSQSVYIEDATAIGVLNGIYIRMQGNTDLSIYPGCSADEFSLSNTSAATFNLTYSNNLNSDATGNRDFWSAFYKHVYYANAAIEGLTQSSTLTPAVKQQLIGEAKFVRAWCYFYLVNFYDDVPLALTTDYKDNAVLARSPKAQVYQQIIADLTDAQTKLNTNFVDVTLLKTTTERVRPTKWAATALLARAYLYYGNLMGDATNYQKAADQASAIIQNSSLFRLEPLNNAFLKNNQEAIWQLEATPTSVGGYTQEAYVFIIPVTGPSVTNPVVISPFLLAAFEPGDQRQTSWINNVNISGTTLYYPYKYKNNVLRSPATEYETVFRLSEQYLILAEAKARQGDLSGAALSLNMVRARAGLPNTTATNQPDMLAAIQHERQVEFFTEFGHRWFDLKRTNTVNAIMSVVTPKKGGRSWDPNQALYPIPLLQIQAAPSLKQNSGY</sequence>
<evidence type="ECO:0000256" key="2">
    <source>
        <dbReference type="ARBA" id="ARBA00006275"/>
    </source>
</evidence>
<evidence type="ECO:0000259" key="7">
    <source>
        <dbReference type="Pfam" id="PF14322"/>
    </source>
</evidence>
<evidence type="ECO:0000259" key="6">
    <source>
        <dbReference type="Pfam" id="PF07980"/>
    </source>
</evidence>
<dbReference type="Gene3D" id="1.25.40.390">
    <property type="match status" value="1"/>
</dbReference>
<dbReference type="SUPFAM" id="SSF48452">
    <property type="entry name" value="TPR-like"/>
    <property type="match status" value="1"/>
</dbReference>
<gene>
    <name evidence="8" type="ORF">EZ437_11120</name>
</gene>
<dbReference type="RefSeq" id="WP_131595985.1">
    <property type="nucleotide sequence ID" value="NZ_SJSL01000002.1"/>
</dbReference>
<keyword evidence="5" id="KW-0998">Cell outer membrane</keyword>
<dbReference type="Pfam" id="PF14322">
    <property type="entry name" value="SusD-like_3"/>
    <property type="match status" value="1"/>
</dbReference>
<keyword evidence="3" id="KW-0732">Signal</keyword>
<evidence type="ECO:0000256" key="4">
    <source>
        <dbReference type="ARBA" id="ARBA00023136"/>
    </source>
</evidence>
<dbReference type="CDD" id="cd08977">
    <property type="entry name" value="SusD"/>
    <property type="match status" value="1"/>
</dbReference>
<evidence type="ECO:0000256" key="1">
    <source>
        <dbReference type="ARBA" id="ARBA00004442"/>
    </source>
</evidence>
<comment type="caution">
    <text evidence="8">The sequence shown here is derived from an EMBL/GenBank/DDBJ whole genome shotgun (WGS) entry which is preliminary data.</text>
</comment>